<feature type="domain" description="Thioredoxin" evidence="3">
    <location>
        <begin position="46"/>
        <end position="146"/>
    </location>
</feature>
<dbReference type="AlphaFoldDB" id="A0A919PGP9"/>
<dbReference type="EMBL" id="BONQ01000038">
    <property type="protein sequence ID" value="GIG44550.1"/>
    <property type="molecule type" value="Genomic_DNA"/>
</dbReference>
<dbReference type="GO" id="GO:0015035">
    <property type="term" value="F:protein-disulfide reductase activity"/>
    <property type="evidence" value="ECO:0007669"/>
    <property type="project" value="TreeGrafter"/>
</dbReference>
<comment type="similarity">
    <text evidence="1">Belongs to the thioredoxin family.</text>
</comment>
<dbReference type="PANTHER" id="PTHR45663">
    <property type="entry name" value="GEO12009P1"/>
    <property type="match status" value="1"/>
</dbReference>
<dbReference type="Gene3D" id="1.25.40.10">
    <property type="entry name" value="Tetratricopeptide repeat domain"/>
    <property type="match status" value="1"/>
</dbReference>
<protein>
    <submittedName>
        <fullName evidence="4">Co-chaperone YbbN</fullName>
    </submittedName>
</protein>
<dbReference type="InterPro" id="IPR013766">
    <property type="entry name" value="Thioredoxin_domain"/>
</dbReference>
<dbReference type="Pfam" id="PF00085">
    <property type="entry name" value="Thioredoxin"/>
    <property type="match status" value="1"/>
</dbReference>
<dbReference type="CDD" id="cd02956">
    <property type="entry name" value="ybbN"/>
    <property type="match status" value="1"/>
</dbReference>
<sequence>MSDPRQTQSIFTRGAVDLGALARSNQAAAQRSAQPAAAPSSAFVFDATETNFQDAVLQRSVTTPVVLDFYVEGSQPHQQFSPLLEKLAGDGEGTWLLGRVDIEANPRLAQMFRIQGIPFVVAIVGGQPVDAFNQMLPETHLRQWIDAVLKAAGVEVQHGDDPRLLSADDALMDGDLDGAEVAYKQILADTPADPIAESGLAQVALLRRTSGLDAAAVLAAAGDDLASQLLAADIEVLTGQADLAYKRLIDLVRRTPGDERETVRKHLVSLFTVAGPDDPAVAKARRALASALF</sequence>
<evidence type="ECO:0000259" key="3">
    <source>
        <dbReference type="Pfam" id="PF00085"/>
    </source>
</evidence>
<dbReference type="Proteomes" id="UP000660611">
    <property type="component" value="Unassembled WGS sequence"/>
</dbReference>
<proteinExistence type="inferred from homology"/>
<dbReference type="InterPro" id="IPR036249">
    <property type="entry name" value="Thioredoxin-like_sf"/>
</dbReference>
<gene>
    <name evidence="4" type="ORF">Dsi01nite_025910</name>
</gene>
<dbReference type="RefSeq" id="WP_203846377.1">
    <property type="nucleotide sequence ID" value="NZ_BAAAVW010000040.1"/>
</dbReference>
<dbReference type="PANTHER" id="PTHR45663:SF11">
    <property type="entry name" value="GEO12009P1"/>
    <property type="match status" value="1"/>
</dbReference>
<keyword evidence="5" id="KW-1185">Reference proteome</keyword>
<dbReference type="InterPro" id="IPR011990">
    <property type="entry name" value="TPR-like_helical_dom_sf"/>
</dbReference>
<dbReference type="GO" id="GO:0006950">
    <property type="term" value="P:response to stress"/>
    <property type="evidence" value="ECO:0007669"/>
    <property type="project" value="UniProtKB-ARBA"/>
</dbReference>
<evidence type="ECO:0000256" key="2">
    <source>
        <dbReference type="ARBA" id="ARBA00023284"/>
    </source>
</evidence>
<accession>A0A919PGP9</accession>
<reference evidence="4" key="1">
    <citation type="submission" date="2021-01" db="EMBL/GenBank/DDBJ databases">
        <title>Whole genome shotgun sequence of Dactylosporangium siamense NBRC 106093.</title>
        <authorList>
            <person name="Komaki H."/>
            <person name="Tamura T."/>
        </authorList>
    </citation>
    <scope>NUCLEOTIDE SEQUENCE</scope>
    <source>
        <strain evidence="4">NBRC 106093</strain>
    </source>
</reference>
<keyword evidence="2" id="KW-0676">Redox-active center</keyword>
<organism evidence="4 5">
    <name type="scientific">Dactylosporangium siamense</name>
    <dbReference type="NCBI Taxonomy" id="685454"/>
    <lineage>
        <taxon>Bacteria</taxon>
        <taxon>Bacillati</taxon>
        <taxon>Actinomycetota</taxon>
        <taxon>Actinomycetes</taxon>
        <taxon>Micromonosporales</taxon>
        <taxon>Micromonosporaceae</taxon>
        <taxon>Dactylosporangium</taxon>
    </lineage>
</organism>
<comment type="caution">
    <text evidence="4">The sequence shown here is derived from an EMBL/GenBank/DDBJ whole genome shotgun (WGS) entry which is preliminary data.</text>
</comment>
<dbReference type="SUPFAM" id="SSF52833">
    <property type="entry name" value="Thioredoxin-like"/>
    <property type="match status" value="1"/>
</dbReference>
<dbReference type="GO" id="GO:0005737">
    <property type="term" value="C:cytoplasm"/>
    <property type="evidence" value="ECO:0007669"/>
    <property type="project" value="TreeGrafter"/>
</dbReference>
<evidence type="ECO:0000313" key="5">
    <source>
        <dbReference type="Proteomes" id="UP000660611"/>
    </source>
</evidence>
<evidence type="ECO:0000313" key="4">
    <source>
        <dbReference type="EMBL" id="GIG44550.1"/>
    </source>
</evidence>
<name>A0A919PGP9_9ACTN</name>
<dbReference type="Pfam" id="PF14561">
    <property type="entry name" value="TPR_20"/>
    <property type="match status" value="1"/>
</dbReference>
<dbReference type="Gene3D" id="3.40.30.10">
    <property type="entry name" value="Glutaredoxin"/>
    <property type="match status" value="1"/>
</dbReference>
<evidence type="ECO:0000256" key="1">
    <source>
        <dbReference type="ARBA" id="ARBA00008987"/>
    </source>
</evidence>